<dbReference type="HAMAP" id="MF_01401">
    <property type="entry name" value="MsrA"/>
    <property type="match status" value="1"/>
</dbReference>
<dbReference type="InterPro" id="IPR002569">
    <property type="entry name" value="Met_Sox_Rdtase_MsrA_dom"/>
</dbReference>
<dbReference type="InterPro" id="IPR036509">
    <property type="entry name" value="Met_Sox_Rdtase_MsrA_sf"/>
</dbReference>
<dbReference type="PANTHER" id="PTHR43774:SF1">
    <property type="entry name" value="PEPTIDE METHIONINE SULFOXIDE REDUCTASE MSRA 2"/>
    <property type="match status" value="1"/>
</dbReference>
<evidence type="ECO:0000256" key="1">
    <source>
        <dbReference type="ARBA" id="ARBA00023002"/>
    </source>
</evidence>
<dbReference type="PANTHER" id="PTHR43774">
    <property type="entry name" value="PEPTIDE METHIONINE SULFOXIDE REDUCTASE"/>
    <property type="match status" value="1"/>
</dbReference>
<dbReference type="Gene3D" id="3.30.1060.10">
    <property type="entry name" value="Peptide methionine sulphoxide reductase MsrA"/>
    <property type="match status" value="1"/>
</dbReference>
<keyword evidence="1 2" id="KW-0560">Oxidoreductase</keyword>
<comment type="similarity">
    <text evidence="2">Belongs to the MsrA Met sulfoxide reductase family.</text>
</comment>
<dbReference type="AlphaFoldDB" id="L9ZKR9"/>
<evidence type="ECO:0000256" key="2">
    <source>
        <dbReference type="HAMAP-Rule" id="MF_01401"/>
    </source>
</evidence>
<evidence type="ECO:0000259" key="3">
    <source>
        <dbReference type="Pfam" id="PF01625"/>
    </source>
</evidence>
<sequence length="176" mass="19936">MERATFGGGCFWCTEAAMKELEGVESVTSGYAGGHVEEPTYREVCSGDTGHAEVVQVEYDPAEIGYDDLLEVFFATHDPTQLDRQGPDVGTQYRSIVLYHDADQQTQAEAYIEALDEEYDDDVVTELEPLETFYRAEEKHQDYFEKNPNDAYCTMHAAPKVEKVRERFADKVAAKR</sequence>
<proteinExistence type="inferred from homology"/>
<dbReference type="GO" id="GO:0008113">
    <property type="term" value="F:peptide-methionine (S)-S-oxide reductase activity"/>
    <property type="evidence" value="ECO:0007669"/>
    <property type="project" value="UniProtKB-UniRule"/>
</dbReference>
<evidence type="ECO:0000313" key="4">
    <source>
        <dbReference type="EMBL" id="ELY87115.1"/>
    </source>
</evidence>
<gene>
    <name evidence="2" type="primary">msrA</name>
    <name evidence="4" type="ORF">C485_09372</name>
</gene>
<reference evidence="4 5" key="1">
    <citation type="journal article" date="2014" name="PLoS Genet.">
        <title>Phylogenetically driven sequencing of extremely halophilic archaea reveals strategies for static and dynamic osmo-response.</title>
        <authorList>
            <person name="Becker E.A."/>
            <person name="Seitzer P.M."/>
            <person name="Tritt A."/>
            <person name="Larsen D."/>
            <person name="Krusor M."/>
            <person name="Yao A.I."/>
            <person name="Wu D."/>
            <person name="Madern D."/>
            <person name="Eisen J.A."/>
            <person name="Darling A.E."/>
            <person name="Facciotti M.T."/>
        </authorList>
    </citation>
    <scope>NUCLEOTIDE SEQUENCE [LARGE SCALE GENOMIC DNA]</scope>
    <source>
        <strain evidence="4 5">JCM 12890</strain>
    </source>
</reference>
<comment type="caution">
    <text evidence="4">The sequence shown here is derived from an EMBL/GenBank/DDBJ whole genome shotgun (WGS) entry which is preliminary data.</text>
</comment>
<dbReference type="PATRIC" id="fig|1227494.3.peg.1867"/>
<name>L9ZKR9_NATA2</name>
<dbReference type="Proteomes" id="UP000011511">
    <property type="component" value="Unassembled WGS sequence"/>
</dbReference>
<dbReference type="eggNOG" id="arCOG02816">
    <property type="taxonomic scope" value="Archaea"/>
</dbReference>
<dbReference type="EMBL" id="AOIK01000025">
    <property type="protein sequence ID" value="ELY87115.1"/>
    <property type="molecule type" value="Genomic_DNA"/>
</dbReference>
<comment type="catalytic activity">
    <reaction evidence="2">
        <text>L-methionyl-[protein] + [thioredoxin]-disulfide + H2O = L-methionyl-(S)-S-oxide-[protein] + [thioredoxin]-dithiol</text>
        <dbReference type="Rhea" id="RHEA:14217"/>
        <dbReference type="Rhea" id="RHEA-COMP:10698"/>
        <dbReference type="Rhea" id="RHEA-COMP:10700"/>
        <dbReference type="Rhea" id="RHEA-COMP:12313"/>
        <dbReference type="Rhea" id="RHEA-COMP:12315"/>
        <dbReference type="ChEBI" id="CHEBI:15377"/>
        <dbReference type="ChEBI" id="CHEBI:16044"/>
        <dbReference type="ChEBI" id="CHEBI:29950"/>
        <dbReference type="ChEBI" id="CHEBI:44120"/>
        <dbReference type="ChEBI" id="CHEBI:50058"/>
        <dbReference type="EC" id="1.8.4.11"/>
    </reaction>
</comment>
<organism evidence="4 5">
    <name type="scientific">Natrinema altunense (strain JCM 12890 / CGMCC 1.3731 / AJ2)</name>
    <dbReference type="NCBI Taxonomy" id="1227494"/>
    <lineage>
        <taxon>Archaea</taxon>
        <taxon>Methanobacteriati</taxon>
        <taxon>Methanobacteriota</taxon>
        <taxon>Stenosarchaea group</taxon>
        <taxon>Halobacteria</taxon>
        <taxon>Halobacteriales</taxon>
        <taxon>Natrialbaceae</taxon>
        <taxon>Natrinema</taxon>
    </lineage>
</organism>
<dbReference type="NCBIfam" id="TIGR00401">
    <property type="entry name" value="msrA"/>
    <property type="match status" value="1"/>
</dbReference>
<dbReference type="EC" id="1.8.4.11" evidence="2"/>
<dbReference type="RefSeq" id="WP_007109183.1">
    <property type="nucleotide sequence ID" value="NZ_AOIK01000025.1"/>
</dbReference>
<keyword evidence="5" id="KW-1185">Reference proteome</keyword>
<comment type="function">
    <text evidence="2">Has an important function as a repair enzyme for proteins that have been inactivated by oxidation. Catalyzes the reversible oxidation-reduction of methionine sulfoxide in proteins to methionine.</text>
</comment>
<feature type="domain" description="Peptide methionine sulphoxide reductase MsrA" evidence="3">
    <location>
        <begin position="4"/>
        <end position="153"/>
    </location>
</feature>
<comment type="catalytic activity">
    <reaction evidence="2">
        <text>[thioredoxin]-disulfide + L-methionine + H2O = L-methionine (S)-S-oxide + [thioredoxin]-dithiol</text>
        <dbReference type="Rhea" id="RHEA:19993"/>
        <dbReference type="Rhea" id="RHEA-COMP:10698"/>
        <dbReference type="Rhea" id="RHEA-COMP:10700"/>
        <dbReference type="ChEBI" id="CHEBI:15377"/>
        <dbReference type="ChEBI" id="CHEBI:29950"/>
        <dbReference type="ChEBI" id="CHEBI:50058"/>
        <dbReference type="ChEBI" id="CHEBI:57844"/>
        <dbReference type="ChEBI" id="CHEBI:58772"/>
        <dbReference type="EC" id="1.8.4.11"/>
    </reaction>
</comment>
<evidence type="ECO:0000313" key="5">
    <source>
        <dbReference type="Proteomes" id="UP000011511"/>
    </source>
</evidence>
<dbReference type="Pfam" id="PF01625">
    <property type="entry name" value="PMSR"/>
    <property type="match status" value="1"/>
</dbReference>
<accession>L9ZKR9</accession>
<protein>
    <recommendedName>
        <fullName evidence="2">Peptide methionine sulfoxide reductase MsrA</fullName>
        <shortName evidence="2">Protein-methionine-S-oxide reductase</shortName>
        <ecNumber evidence="2">1.8.4.11</ecNumber>
    </recommendedName>
    <alternativeName>
        <fullName evidence="2">Peptide-methionine (S)-S-oxide reductase</fullName>
        <shortName evidence="2">Peptide Met(O) reductase</shortName>
    </alternativeName>
</protein>
<feature type="active site" evidence="2">
    <location>
        <position position="10"/>
    </location>
</feature>
<dbReference type="GO" id="GO:0033744">
    <property type="term" value="F:L-methionine:thioredoxin-disulfide S-oxidoreductase activity"/>
    <property type="evidence" value="ECO:0007669"/>
    <property type="project" value="RHEA"/>
</dbReference>
<dbReference type="SUPFAM" id="SSF55068">
    <property type="entry name" value="Peptide methionine sulfoxide reductase"/>
    <property type="match status" value="1"/>
</dbReference>